<feature type="compositionally biased region" description="Polar residues" evidence="7">
    <location>
        <begin position="1737"/>
        <end position="1753"/>
    </location>
</feature>
<evidence type="ECO:0000256" key="2">
    <source>
        <dbReference type="ARBA" id="ARBA00022679"/>
    </source>
</evidence>
<feature type="region of interest" description="Disordered" evidence="7">
    <location>
        <begin position="2216"/>
        <end position="2251"/>
    </location>
</feature>
<keyword evidence="11" id="KW-1185">Reference proteome</keyword>
<feature type="region of interest" description="Disordered" evidence="7">
    <location>
        <begin position="1660"/>
        <end position="1753"/>
    </location>
</feature>
<feature type="compositionally biased region" description="Low complexity" evidence="7">
    <location>
        <begin position="132"/>
        <end position="141"/>
    </location>
</feature>
<dbReference type="InterPro" id="IPR050517">
    <property type="entry name" value="DDR_Repair_Kinase"/>
</dbReference>
<dbReference type="InterPro" id="IPR018936">
    <property type="entry name" value="PI3/4_kinase_CS"/>
</dbReference>
<keyword evidence="6" id="KW-0175">Coiled coil</keyword>
<dbReference type="EC" id="2.7.11.1" evidence="1"/>
<feature type="coiled-coil region" evidence="6">
    <location>
        <begin position="1827"/>
        <end position="1854"/>
    </location>
</feature>
<dbReference type="PANTHER" id="PTHR11139">
    <property type="entry name" value="ATAXIA TELANGIECTASIA MUTATED ATM -RELATED"/>
    <property type="match status" value="1"/>
</dbReference>
<dbReference type="EMBL" id="CAXHTA020000008">
    <property type="protein sequence ID" value="CAL5223203.1"/>
    <property type="molecule type" value="Genomic_DNA"/>
</dbReference>
<dbReference type="InterPro" id="IPR000403">
    <property type="entry name" value="PI3/4_kinase_cat_dom"/>
</dbReference>
<organism evidence="10 11">
    <name type="scientific">Coccomyxa viridis</name>
    <dbReference type="NCBI Taxonomy" id="1274662"/>
    <lineage>
        <taxon>Eukaryota</taxon>
        <taxon>Viridiplantae</taxon>
        <taxon>Chlorophyta</taxon>
        <taxon>core chlorophytes</taxon>
        <taxon>Trebouxiophyceae</taxon>
        <taxon>Trebouxiophyceae incertae sedis</taxon>
        <taxon>Coccomyxaceae</taxon>
        <taxon>Coccomyxa</taxon>
    </lineage>
</organism>
<evidence type="ECO:0000256" key="4">
    <source>
        <dbReference type="ARBA" id="ARBA00022777"/>
    </source>
</evidence>
<evidence type="ECO:0000313" key="11">
    <source>
        <dbReference type="Proteomes" id="UP001497392"/>
    </source>
</evidence>
<evidence type="ECO:0000256" key="7">
    <source>
        <dbReference type="SAM" id="MobiDB-lite"/>
    </source>
</evidence>
<dbReference type="Proteomes" id="UP001497392">
    <property type="component" value="Unassembled WGS sequence"/>
</dbReference>
<feature type="region of interest" description="Disordered" evidence="7">
    <location>
        <begin position="1779"/>
        <end position="1814"/>
    </location>
</feature>
<comment type="caution">
    <text evidence="10">The sequence shown here is derived from an EMBL/GenBank/DDBJ whole genome shotgun (WGS) entry which is preliminary data.</text>
</comment>
<feature type="coiled-coil region" evidence="6">
    <location>
        <begin position="958"/>
        <end position="1020"/>
    </location>
</feature>
<feature type="compositionally biased region" description="Low complexity" evidence="7">
    <location>
        <begin position="2219"/>
        <end position="2230"/>
    </location>
</feature>
<dbReference type="SUPFAM" id="SSF56112">
    <property type="entry name" value="Protein kinase-like (PK-like)"/>
    <property type="match status" value="1"/>
</dbReference>
<keyword evidence="4" id="KW-0418">Kinase</keyword>
<proteinExistence type="predicted"/>
<dbReference type="PROSITE" id="PS50290">
    <property type="entry name" value="PI3_4_KINASE_3"/>
    <property type="match status" value="1"/>
</dbReference>
<feature type="region of interest" description="Disordered" evidence="7">
    <location>
        <begin position="1489"/>
        <end position="1511"/>
    </location>
</feature>
<gene>
    <name evidence="10" type="primary">g5678</name>
    <name evidence="10" type="ORF">VP750_LOCUS4862</name>
</gene>
<dbReference type="PANTHER" id="PTHR11139:SF71">
    <property type="entry name" value="SERINE_THREONINE-PROTEIN KINASE SMG1"/>
    <property type="match status" value="1"/>
</dbReference>
<dbReference type="PROSITE" id="PS00916">
    <property type="entry name" value="PI3_4_KINASE_2"/>
    <property type="match status" value="1"/>
</dbReference>
<dbReference type="PROSITE" id="PS51190">
    <property type="entry name" value="FATC"/>
    <property type="match status" value="1"/>
</dbReference>
<feature type="compositionally biased region" description="Polar residues" evidence="7">
    <location>
        <begin position="142"/>
        <end position="153"/>
    </location>
</feature>
<keyword evidence="2" id="KW-0808">Transferase</keyword>
<evidence type="ECO:0000259" key="9">
    <source>
        <dbReference type="PROSITE" id="PS51190"/>
    </source>
</evidence>
<keyword evidence="5" id="KW-0067">ATP-binding</keyword>
<evidence type="ECO:0000256" key="6">
    <source>
        <dbReference type="SAM" id="Coils"/>
    </source>
</evidence>
<dbReference type="SMART" id="SM00146">
    <property type="entry name" value="PI3Kc"/>
    <property type="match status" value="1"/>
</dbReference>
<feature type="compositionally biased region" description="Low complexity" evidence="7">
    <location>
        <begin position="188"/>
        <end position="203"/>
    </location>
</feature>
<feature type="domain" description="PI3K/PI4K catalytic" evidence="8">
    <location>
        <begin position="582"/>
        <end position="935"/>
    </location>
</feature>
<dbReference type="Gene3D" id="3.30.1010.10">
    <property type="entry name" value="Phosphatidylinositol 3-kinase Catalytic Subunit, Chain A, domain 4"/>
    <property type="match status" value="1"/>
</dbReference>
<keyword evidence="3" id="KW-0547">Nucleotide-binding</keyword>
<feature type="region of interest" description="Disordered" evidence="7">
    <location>
        <begin position="1530"/>
        <end position="1553"/>
    </location>
</feature>
<evidence type="ECO:0000256" key="1">
    <source>
        <dbReference type="ARBA" id="ARBA00012513"/>
    </source>
</evidence>
<dbReference type="InterPro" id="IPR003152">
    <property type="entry name" value="FATC_dom"/>
</dbReference>
<dbReference type="Pfam" id="PF00454">
    <property type="entry name" value="PI3_PI4_kinase"/>
    <property type="match status" value="1"/>
</dbReference>
<evidence type="ECO:0000313" key="10">
    <source>
        <dbReference type="EMBL" id="CAL5223203.1"/>
    </source>
</evidence>
<reference evidence="10 11" key="1">
    <citation type="submission" date="2024-06" db="EMBL/GenBank/DDBJ databases">
        <authorList>
            <person name="Kraege A."/>
            <person name="Thomma B."/>
        </authorList>
    </citation>
    <scope>NUCLEOTIDE SEQUENCE [LARGE SCALE GENOMIC DNA]</scope>
</reference>
<evidence type="ECO:0000256" key="3">
    <source>
        <dbReference type="ARBA" id="ARBA00022741"/>
    </source>
</evidence>
<feature type="domain" description="FATC" evidence="9">
    <location>
        <begin position="2303"/>
        <end position="2335"/>
    </location>
</feature>
<feature type="compositionally biased region" description="Polar residues" evidence="7">
    <location>
        <begin position="1784"/>
        <end position="1814"/>
    </location>
</feature>
<protein>
    <recommendedName>
        <fullName evidence="1">non-specific serine/threonine protein kinase</fullName>
        <ecNumber evidence="1">2.7.11.1</ecNumber>
    </recommendedName>
</protein>
<dbReference type="SMART" id="SM01343">
    <property type="entry name" value="FATC"/>
    <property type="match status" value="1"/>
</dbReference>
<evidence type="ECO:0000259" key="8">
    <source>
        <dbReference type="PROSITE" id="PS50290"/>
    </source>
</evidence>
<sequence length="2335" mass="246992">MAERTAQGLAESEGALKAMQAEEKRLLAAAALFGSEGLQAAAPIIADLCVLHEYEDVLQLSSGPPGYSAPVSSLVASMASSHAGLQTSGNSLGNFQLAEKLLGRASQLSMSSKHVADIDTRKASLQLQLGTLTGQTDGDSSPSELLNSLQPGTSSGAARAEAFLLLAQLSAPAERPVPDRHGPEAIGRAAVPSRARSAVSESSLPKTEELLQRAMSAAPQHSASAAHAWRLYGDWLYSQHDIADAQEAGSVTAAPATRLRAAQAYCQAVSHAAGSASAGDTMDSSHVMKDNELMSPDSQVAASEEGTLMPPHSALCMAIKAVPSLAWQPLTPQLFSLLRHDKGAARQLAAQVLASLGSHAPSVTLFPALAMINRDETIASSEGMQQVLGAVKAIHGSLLQEAQLLVQHLREAACLWSEQWMHILRDVQAETGKHSRALNQELTHLKRLGLDEQEVSQRLSQRWQAAMAPVLDALDAVSKATIEQQPSTAYQKAFHAGLAPRIQKALTAFRQAASRGLGSAAEAQSVLEQITSAVEQHCRPADVTMEEICPDLAQMKDTAIPLMTTAISAADLLAAQPTIAAIHSRVKVLGTKTRPKRLWITSSDGRCQSFLLKGREDLQLDERLMQMLHSANAGLRADEVSAYRGLHARTFAVIPLGPTTGLIEWVNHSAPLFGIYQAWQKRSVLTSGPKVLPENPTPAEAEGLADTRRKLPSPTEAFYSRLLPALKEAGVSGTATRDKWPLEVLKKVLQGLGAEVPSQLLARELFCGAVSAADWLQRQKAFTSSAAVMSMVGWLLGLGDRHLDNILLDSSTGELVHIDFNVVFDQGLRLRVPEIVPFRLTKMLKAALGITGIGGAFRAAAEGTLHAMRNSSTAQCELLASHCQEASLVWNAGHHESTLSKKSGLRVMLQLLGMRAEEALQQVLPALAPAAEALTRTSRQLSAWLVVLQEALTVTERAQAAHEEAARLQAAVLAAQSRYQEAGAILERSTAAEQQMQADLVQLRSTIEQALRECRSWSERHAHTSEQLRHGSTQELQLPTHFWLSSDCRAPLGLVTSLTGRVADSVLGCASWTGQAPSSDILGRCAAVDEKAAALLSERDQALLTATAALLEYSAALQQTLPNDYTAGSQHAKWTAAFSASLAAHSQSLQADGSMEATQALFQDAWQALQGDMAHPDVLIAHKALHISAQLAEQAQAAAQGSIPDLVAKLAEAEEASLGQPALEAQLHDSGSGPALLSAVLGNLRRELLRAAGGEDPFWRLMDIVKGVCDTIHTMPSSWGEDELEAVGQLAAEADRHAAASALVQAVVAPDLAACAAAGLNHAHVEEARAIESLQADVYLQIKGMGQDDTDLPPSEISLVERFRDVMSLAAESSLILKPLSLLSRLYDEQSPDARPSADIDQTEGGVAWSSVVKQVGMMDNLLRACFAPQAADVAEAPTLSAEQAALQASTACEARIARAHAGHSAKSLAASAFKVLSQLVRSLASAQPVSQVGDEQHSKSADPSVEGLSNLEASPGLEAADEQLNRLGQAGSQAGSFDAGDESWLEDEAQLQSSQEYTGEQILYAGEQGQLSDGSRPVSVQGGLSEQQELQQHSFLDFDEDPAAGVAATAQSQAAQMDLQLPAPEENAHEQLPAYFGGADEDSMALEGLLENGSVNPIDGILDSLEPDSLHGESSGAQHDDNLPSFFQPDEGTGLLDASELEPEPSQPSDKSANDVLEQPADASQGASEADGETATPGSTPQTHSQPQQDSTEGCYAYGAHAAAAGQEAASQASNLSGIFRPQTPSAAQEQRNPQPSSQPTHPESTSEDQSAIDSLQSAVLALGRAVCLRAQLEALSAALEQAKDHQQAKRRAISRYEWMHEAILGPAGVLGPPIHLPHLEGWQLQRRRGEVMEALDASIRHLLSLEAPLNAWAAHSAQAEAALISAADMAGGQVPARLRHFLQLRTQWLNISGEHVASVARVGQAVMHLELAREGRAWVSPSGISSGCDGHAPLLERMQRTCIARLAAASEAERCTAELMSLTSELEAAQPSLSSAAEAEDAAATACARCTPALLQQSAALKQDLALSLPAADRLKAQLPHLHMVAADLKLMSAQDVMPTDAFEAMAKSILASNSCLKRDLPVIVTQLHPLLAFLPGSETAAQVRLQPRGQPALPTAEAMRRGADLVAAAASHVPAFEAQVGLTQQAGEAAASLLTNLPALLAECTAGPAMLRGQPAATSQAASSHSTGMQTGTEPWERRTHARQKAHAELVHSRFMQKLMGTHNATRGAGDMLDLSASSAMAGGPAADDGDLGLQDGQGKALSVKEQVGVLIQEATSLDNLAQMYEGWSAWI</sequence>
<dbReference type="InterPro" id="IPR011009">
    <property type="entry name" value="Kinase-like_dom_sf"/>
</dbReference>
<feature type="region of interest" description="Disordered" evidence="7">
    <location>
        <begin position="173"/>
        <end position="204"/>
    </location>
</feature>
<dbReference type="Gene3D" id="1.10.1070.11">
    <property type="entry name" value="Phosphatidylinositol 3-/4-kinase, catalytic domain"/>
    <property type="match status" value="1"/>
</dbReference>
<dbReference type="InterPro" id="IPR036940">
    <property type="entry name" value="PI3/4_kinase_cat_sf"/>
</dbReference>
<dbReference type="Pfam" id="PF02260">
    <property type="entry name" value="FATC"/>
    <property type="match status" value="1"/>
</dbReference>
<feature type="region of interest" description="Disordered" evidence="7">
    <location>
        <begin position="132"/>
        <end position="153"/>
    </location>
</feature>
<name>A0ABP1FTG7_9CHLO</name>
<accession>A0ABP1FTG7</accession>
<feature type="compositionally biased region" description="Acidic residues" evidence="7">
    <location>
        <begin position="1540"/>
        <end position="1550"/>
    </location>
</feature>
<evidence type="ECO:0000256" key="5">
    <source>
        <dbReference type="ARBA" id="ARBA00022840"/>
    </source>
</evidence>